<feature type="compositionally biased region" description="Basic residues" evidence="2">
    <location>
        <begin position="39"/>
        <end position="48"/>
    </location>
</feature>
<keyword evidence="5" id="KW-1185">Reference proteome</keyword>
<proteinExistence type="predicted"/>
<dbReference type="SMART" id="SM00322">
    <property type="entry name" value="KH"/>
    <property type="match status" value="1"/>
</dbReference>
<dbReference type="Pfam" id="PF00013">
    <property type="entry name" value="KH_1"/>
    <property type="match status" value="1"/>
</dbReference>
<dbReference type="InterPro" id="IPR002999">
    <property type="entry name" value="Tudor"/>
</dbReference>
<dbReference type="GO" id="GO:0003723">
    <property type="term" value="F:RNA binding"/>
    <property type="evidence" value="ECO:0007669"/>
    <property type="project" value="UniProtKB-UniRule"/>
</dbReference>
<dbReference type="PROSITE" id="PS50304">
    <property type="entry name" value="TUDOR"/>
    <property type="match status" value="1"/>
</dbReference>
<dbReference type="Gene3D" id="3.30.1370.10">
    <property type="entry name" value="K Homology domain, type 1"/>
    <property type="match status" value="1"/>
</dbReference>
<evidence type="ECO:0000313" key="5">
    <source>
        <dbReference type="Proteomes" id="UP000790347"/>
    </source>
</evidence>
<dbReference type="EMBL" id="ASGP02000006">
    <property type="protein sequence ID" value="KAH9501817.1"/>
    <property type="molecule type" value="Genomic_DNA"/>
</dbReference>
<organism evidence="4 5">
    <name type="scientific">Dermatophagoides farinae</name>
    <name type="common">American house dust mite</name>
    <dbReference type="NCBI Taxonomy" id="6954"/>
    <lineage>
        <taxon>Eukaryota</taxon>
        <taxon>Metazoa</taxon>
        <taxon>Ecdysozoa</taxon>
        <taxon>Arthropoda</taxon>
        <taxon>Chelicerata</taxon>
        <taxon>Arachnida</taxon>
        <taxon>Acari</taxon>
        <taxon>Acariformes</taxon>
        <taxon>Sarcoptiformes</taxon>
        <taxon>Astigmata</taxon>
        <taxon>Psoroptidia</taxon>
        <taxon>Analgoidea</taxon>
        <taxon>Pyroglyphidae</taxon>
        <taxon>Dermatophagoidinae</taxon>
        <taxon>Dermatophagoides</taxon>
    </lineage>
</organism>
<comment type="caution">
    <text evidence="4">The sequence shown here is derived from an EMBL/GenBank/DDBJ whole genome shotgun (WGS) entry which is preliminary data.</text>
</comment>
<evidence type="ECO:0000259" key="3">
    <source>
        <dbReference type="PROSITE" id="PS50304"/>
    </source>
</evidence>
<dbReference type="InterPro" id="IPR004087">
    <property type="entry name" value="KH_dom"/>
</dbReference>
<feature type="compositionally biased region" description="Polar residues" evidence="2">
    <location>
        <begin position="635"/>
        <end position="650"/>
    </location>
</feature>
<feature type="region of interest" description="Disordered" evidence="2">
    <location>
        <begin position="30"/>
        <end position="68"/>
    </location>
</feature>
<dbReference type="SUPFAM" id="SSF63748">
    <property type="entry name" value="Tudor/PWWP/MBT"/>
    <property type="match status" value="1"/>
</dbReference>
<feature type="compositionally biased region" description="Basic and acidic residues" evidence="2">
    <location>
        <begin position="107"/>
        <end position="120"/>
    </location>
</feature>
<feature type="region of interest" description="Disordered" evidence="2">
    <location>
        <begin position="545"/>
        <end position="650"/>
    </location>
</feature>
<evidence type="ECO:0000256" key="1">
    <source>
        <dbReference type="PROSITE-ProRule" id="PRU00117"/>
    </source>
</evidence>
<feature type="region of interest" description="Disordered" evidence="2">
    <location>
        <begin position="268"/>
        <end position="438"/>
    </location>
</feature>
<feature type="region of interest" description="Disordered" evidence="2">
    <location>
        <begin position="994"/>
        <end position="1022"/>
    </location>
</feature>
<dbReference type="AlphaFoldDB" id="A0A922HTU6"/>
<dbReference type="GO" id="GO:0005739">
    <property type="term" value="C:mitochondrion"/>
    <property type="evidence" value="ECO:0007669"/>
    <property type="project" value="UniProtKB-ARBA"/>
</dbReference>
<accession>A0A922HTU6</accession>
<dbReference type="SMART" id="SM00333">
    <property type="entry name" value="TUDOR"/>
    <property type="match status" value="1"/>
</dbReference>
<dbReference type="GO" id="GO:0010468">
    <property type="term" value="P:regulation of gene expression"/>
    <property type="evidence" value="ECO:0007669"/>
    <property type="project" value="UniProtKB-ARBA"/>
</dbReference>
<feature type="compositionally biased region" description="Low complexity" evidence="2">
    <location>
        <begin position="994"/>
        <end position="1003"/>
    </location>
</feature>
<feature type="compositionally biased region" description="Basic and acidic residues" evidence="2">
    <location>
        <begin position="415"/>
        <end position="431"/>
    </location>
</feature>
<feature type="compositionally biased region" description="Basic and acidic residues" evidence="2">
    <location>
        <begin position="290"/>
        <end position="301"/>
    </location>
</feature>
<evidence type="ECO:0000313" key="4">
    <source>
        <dbReference type="EMBL" id="KAH9501817.1"/>
    </source>
</evidence>
<feature type="compositionally biased region" description="Acidic residues" evidence="2">
    <location>
        <begin position="391"/>
        <end position="406"/>
    </location>
</feature>
<gene>
    <name evidence="4" type="primary">AKAP1</name>
    <name evidence="4" type="ORF">DERF_012630</name>
</gene>
<feature type="compositionally biased region" description="Polar residues" evidence="2">
    <location>
        <begin position="309"/>
        <end position="320"/>
    </location>
</feature>
<feature type="compositionally biased region" description="Polar residues" evidence="2">
    <location>
        <begin position="338"/>
        <end position="348"/>
    </location>
</feature>
<reference evidence="4" key="2">
    <citation type="journal article" date="2022" name="Res Sq">
        <title>Comparative Genomics Reveals Insights into the Divergent Evolution of Astigmatic Mites and Household Pest Adaptations.</title>
        <authorList>
            <person name="Xiong Q."/>
            <person name="Wan A.T.-Y."/>
            <person name="Liu X.-Y."/>
            <person name="Fung C.S.-H."/>
            <person name="Xiao X."/>
            <person name="Malainual N."/>
            <person name="Hou J."/>
            <person name="Wang L."/>
            <person name="Wang M."/>
            <person name="Yang K."/>
            <person name="Cui Y."/>
            <person name="Leung E."/>
            <person name="Nong W."/>
            <person name="Shin S.-K."/>
            <person name="Au S."/>
            <person name="Jeong K.Y."/>
            <person name="Chew F.T."/>
            <person name="Hui J."/>
            <person name="Leung T.F."/>
            <person name="Tungtrongchitr A."/>
            <person name="Zhong N."/>
            <person name="Liu Z."/>
            <person name="Tsui S."/>
        </authorList>
    </citation>
    <scope>NUCLEOTIDE SEQUENCE</scope>
    <source>
        <strain evidence="4">Derf</strain>
        <tissue evidence="4">Whole organism</tissue>
    </source>
</reference>
<protein>
    <submittedName>
        <fullName evidence="4">RNA binding</fullName>
    </submittedName>
</protein>
<dbReference type="Proteomes" id="UP000790347">
    <property type="component" value="Unassembled WGS sequence"/>
</dbReference>
<feature type="compositionally biased region" description="Basic and acidic residues" evidence="2">
    <location>
        <begin position="51"/>
        <end position="60"/>
    </location>
</feature>
<evidence type="ECO:0000256" key="2">
    <source>
        <dbReference type="SAM" id="MobiDB-lite"/>
    </source>
</evidence>
<dbReference type="InterPro" id="IPR035437">
    <property type="entry name" value="SNase_OB-fold_sf"/>
</dbReference>
<dbReference type="PROSITE" id="PS50084">
    <property type="entry name" value="KH_TYPE_1"/>
    <property type="match status" value="1"/>
</dbReference>
<dbReference type="Gene3D" id="2.30.30.140">
    <property type="match status" value="1"/>
</dbReference>
<dbReference type="Gene3D" id="2.40.50.90">
    <property type="match status" value="1"/>
</dbReference>
<keyword evidence="1" id="KW-0694">RNA-binding</keyword>
<dbReference type="InterPro" id="IPR036612">
    <property type="entry name" value="KH_dom_type_1_sf"/>
</dbReference>
<dbReference type="InterPro" id="IPR050621">
    <property type="entry name" value="Tudor_domain_containing"/>
</dbReference>
<feature type="compositionally biased region" description="Low complexity" evidence="2">
    <location>
        <begin position="591"/>
        <end position="628"/>
    </location>
</feature>
<feature type="compositionally biased region" description="Basic and acidic residues" evidence="2">
    <location>
        <begin position="377"/>
        <end position="386"/>
    </location>
</feature>
<feature type="region of interest" description="Disordered" evidence="2">
    <location>
        <begin position="107"/>
        <end position="156"/>
    </location>
</feature>
<feature type="compositionally biased region" description="Basic and acidic residues" evidence="2">
    <location>
        <begin position="548"/>
        <end position="557"/>
    </location>
</feature>
<dbReference type="InterPro" id="IPR004088">
    <property type="entry name" value="KH_dom_type_1"/>
</dbReference>
<reference evidence="4" key="1">
    <citation type="submission" date="2013-05" db="EMBL/GenBank/DDBJ databases">
        <authorList>
            <person name="Yim A.K.Y."/>
            <person name="Chan T.F."/>
            <person name="Ji K.M."/>
            <person name="Liu X.Y."/>
            <person name="Zhou J.W."/>
            <person name="Li R.Q."/>
            <person name="Yang K.Y."/>
            <person name="Li J."/>
            <person name="Li M."/>
            <person name="Law P.T.W."/>
            <person name="Wu Y.L."/>
            <person name="Cai Z.L."/>
            <person name="Qin H."/>
            <person name="Bao Y."/>
            <person name="Leung R.K.K."/>
            <person name="Ng P.K.S."/>
            <person name="Zou J."/>
            <person name="Zhong X.J."/>
            <person name="Ran P.X."/>
            <person name="Zhong N.S."/>
            <person name="Liu Z.G."/>
            <person name="Tsui S.K.W."/>
        </authorList>
    </citation>
    <scope>NUCLEOTIDE SEQUENCE</scope>
    <source>
        <strain evidence="4">Derf</strain>
        <tissue evidence="4">Whole organism</tissue>
    </source>
</reference>
<name>A0A922HTU6_DERFA</name>
<sequence length="1022" mass="113643">MALTDRAVVLACSVSLLAITLAAIYYWQSSSSSSPSSSKNRKNSKKSKQPVVDDDKHSEQQPKQTTTTTTIISVNNNYQTQQDHHQQQQHQPKNIVEQQSVQTFDSNHHSNIDKHLDDNNKIPCSSSSPISVDIGNSIDNSNNKDQIQQQQQPEFYDKDLIKIIESIKNDDNDAEEEDLNLNNDSVSSTSLSFTSIDEDEYTAKKMHLKNYSFNTAINADDHENSSNFSIFKNCSPKSTSSSSSADNTKEIIMIDDDDTVRSVLKTTDEIDGGGVQNKINNNDDDDDANDDGKQIIKSKNDIDDDNETIKSCSEIDSLTQDNNDNVDKYNNDDDEINQKSSTVANNKLNEPKSNDDDIDDDNNQNELNNATNSNNDKNIESIDKKNVSSSEESDNDLDTIIDDNDGDGCNLPVSHIDDSATNHQSKDDSNGNKKMPPLMMATTTTTTTVNTSSNLMAKMSAFDDDQTDNKKMCDHNKDTNSIGQQQRQTFAQIVLSSSSSSTATITSTNNCDSKTMVVDKNDHQQNDFQQNCESKIIAENVENANNDNHSKSAKIDDYTDDPSQQLSIKDENDDTDIYQNYPDLSLTPNSDDQQQQQQQQQQRDQQQVTDPNSSNNSCDDQSQESNDSGKGSCLLETTTIDPSSTSATTVPINDKITEAMAAAENSWYPSTTTINDNVAYPPMPSIFDTIPMDSQHCIQYNFRIPTDLCGFLIGRKGRFINPIKLSTNTQIIIEPYNGTTNICTIYGPRPNVFQALNLIKTRFPVETYPNVDYNHFPITPTVALTASCQLSLPVGVMTEVVLSCTIDASHFYLQQPTHPSYPMLSTMDHEMKENYSNGDTPPIPQVKEGLVCAAPTAEGWYRASVKYVHESRQECDLTFIDYGGEALNVPVDTLRAIHCHFLRLPFQASECRLSRVIPIDVETGWTAQANACFEELAKGQVIYAFIENFDETGIPCVNLYKNGENKTWIDIADELVNRGHAQYIINTPSSTTMTTTINKTPSSSNLASHSSMQQPYWPSSGH</sequence>
<dbReference type="PANTHER" id="PTHR22948:SF65">
    <property type="entry name" value="A-KINASE ANCHORING PROTEIN 1"/>
    <property type="match status" value="1"/>
</dbReference>
<dbReference type="SUPFAM" id="SSF54791">
    <property type="entry name" value="Eukaryotic type KH-domain (KH-domain type I)"/>
    <property type="match status" value="1"/>
</dbReference>
<dbReference type="Pfam" id="PF00567">
    <property type="entry name" value="TUDOR"/>
    <property type="match status" value="1"/>
</dbReference>
<feature type="domain" description="Tudor" evidence="3">
    <location>
        <begin position="845"/>
        <end position="903"/>
    </location>
</feature>
<feature type="compositionally biased region" description="Polar residues" evidence="2">
    <location>
        <begin position="1004"/>
        <end position="1022"/>
    </location>
</feature>
<dbReference type="PANTHER" id="PTHR22948">
    <property type="entry name" value="TUDOR DOMAIN CONTAINING PROTEIN"/>
    <property type="match status" value="1"/>
</dbReference>
<feature type="compositionally biased region" description="Low complexity" evidence="2">
    <location>
        <begin position="364"/>
        <end position="376"/>
    </location>
</feature>